<dbReference type="NCBIfam" id="TIGR02094">
    <property type="entry name" value="more_P_ylases"/>
    <property type="match status" value="1"/>
</dbReference>
<comment type="cofactor">
    <cofactor evidence="2">
        <name>pyridoxal 5'-phosphate</name>
        <dbReference type="ChEBI" id="CHEBI:597326"/>
    </cofactor>
</comment>
<dbReference type="SUPFAM" id="SSF53756">
    <property type="entry name" value="UDP-Glycosyltransferase/glycogen phosphorylase"/>
    <property type="match status" value="1"/>
</dbReference>
<dbReference type="HOGENOM" id="CLU_015112_1_0_0"/>
<evidence type="ECO:0000256" key="1">
    <source>
        <dbReference type="ARBA" id="ARBA00001275"/>
    </source>
</evidence>
<evidence type="ECO:0000256" key="3">
    <source>
        <dbReference type="ARBA" id="ARBA00006047"/>
    </source>
</evidence>
<reference evidence="10 11" key="1">
    <citation type="submission" date="2010-11" db="EMBL/GenBank/DDBJ databases">
        <title>The complete genome of Thermotoga thermarum DSM 5069.</title>
        <authorList>
            <consortium name="US DOE Joint Genome Institute (JGI-PGF)"/>
            <person name="Lucas S."/>
            <person name="Copeland A."/>
            <person name="Lapidus A."/>
            <person name="Bruce D."/>
            <person name="Goodwin L."/>
            <person name="Pitluck S."/>
            <person name="Kyrpides N."/>
            <person name="Mavromatis K."/>
            <person name="Ivanova N."/>
            <person name="Zeytun A."/>
            <person name="Brettin T."/>
            <person name="Detter J.C."/>
            <person name="Tapia R."/>
            <person name="Han C."/>
            <person name="Land M."/>
            <person name="Hauser L."/>
            <person name="Markowitz V."/>
            <person name="Cheng J.-F."/>
            <person name="Hugenholtz P."/>
            <person name="Woyke T."/>
            <person name="Wu D."/>
            <person name="Spring S."/>
            <person name="Schroeder M."/>
            <person name="Brambilla E."/>
            <person name="Klenk H.-P."/>
            <person name="Eisen J.A."/>
        </authorList>
    </citation>
    <scope>NUCLEOTIDE SEQUENCE [LARGE SCALE GENOMIC DNA]</scope>
    <source>
        <strain evidence="10 11">DSM 5069</strain>
    </source>
</reference>
<dbReference type="STRING" id="688269.Theth_0442"/>
<gene>
    <name evidence="10" type="ORF">Theth_0442</name>
</gene>
<evidence type="ECO:0000256" key="4">
    <source>
        <dbReference type="ARBA" id="ARBA00012591"/>
    </source>
</evidence>
<dbReference type="EC" id="2.4.1.1" evidence="4"/>
<comment type="catalytic activity">
    <reaction evidence="1">
        <text>[(1-&gt;4)-alpha-D-glucosyl](n) + phosphate = [(1-&gt;4)-alpha-D-glucosyl](n-1) + alpha-D-glucose 1-phosphate</text>
        <dbReference type="Rhea" id="RHEA:41732"/>
        <dbReference type="Rhea" id="RHEA-COMP:9584"/>
        <dbReference type="Rhea" id="RHEA-COMP:9586"/>
        <dbReference type="ChEBI" id="CHEBI:15444"/>
        <dbReference type="ChEBI" id="CHEBI:43474"/>
        <dbReference type="ChEBI" id="CHEBI:58601"/>
        <dbReference type="EC" id="2.4.1.1"/>
    </reaction>
</comment>
<accession>F7YW48</accession>
<evidence type="ECO:0000256" key="2">
    <source>
        <dbReference type="ARBA" id="ARBA00001933"/>
    </source>
</evidence>
<keyword evidence="6" id="KW-0808">Transferase</keyword>
<evidence type="ECO:0000256" key="8">
    <source>
        <dbReference type="ARBA" id="ARBA00023277"/>
    </source>
</evidence>
<proteinExistence type="inferred from homology"/>
<dbReference type="PANTHER" id="PTHR42655">
    <property type="entry name" value="GLYCOGEN PHOSPHORYLASE"/>
    <property type="match status" value="1"/>
</dbReference>
<dbReference type="Gene3D" id="3.40.50.2000">
    <property type="entry name" value="Glycogen Phosphorylase B"/>
    <property type="match status" value="2"/>
</dbReference>
<name>F7YW48_9THEM</name>
<protein>
    <recommendedName>
        <fullName evidence="4">glycogen phosphorylase</fullName>
        <ecNumber evidence="4">2.4.1.1</ecNumber>
    </recommendedName>
</protein>
<keyword evidence="8" id="KW-0119">Carbohydrate metabolism</keyword>
<comment type="similarity">
    <text evidence="3">Belongs to the glycogen phosphorylase family.</text>
</comment>
<evidence type="ECO:0000313" key="11">
    <source>
        <dbReference type="Proteomes" id="UP000006804"/>
    </source>
</evidence>
<evidence type="ECO:0000256" key="5">
    <source>
        <dbReference type="ARBA" id="ARBA00022676"/>
    </source>
</evidence>
<dbReference type="eggNOG" id="COG0058">
    <property type="taxonomic scope" value="Bacteria"/>
</dbReference>
<organism evidence="10 11">
    <name type="scientific">Pseudothermotoga thermarum DSM 5069</name>
    <dbReference type="NCBI Taxonomy" id="688269"/>
    <lineage>
        <taxon>Bacteria</taxon>
        <taxon>Thermotogati</taxon>
        <taxon>Thermotogota</taxon>
        <taxon>Thermotogae</taxon>
        <taxon>Thermotogales</taxon>
        <taxon>Thermotogaceae</taxon>
        <taxon>Pseudothermotoga</taxon>
    </lineage>
</organism>
<dbReference type="RefSeq" id="WP_013931760.1">
    <property type="nucleotide sequence ID" value="NC_015707.1"/>
</dbReference>
<keyword evidence="11" id="KW-1185">Reference proteome</keyword>
<comment type="function">
    <text evidence="9">Phosphorylase is an important allosteric enzyme in carbohydrate metabolism. Enzymes from different sources differ in their regulatory mechanisms and in their natural substrates. However, all known phosphorylases share catalytic and structural properties.</text>
</comment>
<dbReference type="KEGG" id="tta:Theth_0442"/>
<dbReference type="GO" id="GO:0008184">
    <property type="term" value="F:glycogen phosphorylase activity"/>
    <property type="evidence" value="ECO:0007669"/>
    <property type="project" value="InterPro"/>
</dbReference>
<keyword evidence="5" id="KW-0328">Glycosyltransferase</keyword>
<dbReference type="EMBL" id="CP002351">
    <property type="protein sequence ID" value="AEH50537.1"/>
    <property type="molecule type" value="Genomic_DNA"/>
</dbReference>
<evidence type="ECO:0000256" key="9">
    <source>
        <dbReference type="ARBA" id="ARBA00025174"/>
    </source>
</evidence>
<keyword evidence="7" id="KW-0663">Pyridoxal phosphate</keyword>
<evidence type="ECO:0000256" key="7">
    <source>
        <dbReference type="ARBA" id="ARBA00022898"/>
    </source>
</evidence>
<dbReference type="Proteomes" id="UP000006804">
    <property type="component" value="Chromosome"/>
</dbReference>
<dbReference type="InterPro" id="IPR011834">
    <property type="entry name" value="Agluc_phsphrylas"/>
</dbReference>
<evidence type="ECO:0000256" key="6">
    <source>
        <dbReference type="ARBA" id="ARBA00022679"/>
    </source>
</evidence>
<dbReference type="PANTHER" id="PTHR42655:SF1">
    <property type="entry name" value="GLYCOGEN PHOSPHORYLASE"/>
    <property type="match status" value="1"/>
</dbReference>
<sequence length="566" mass="64727">MKINPKRRKIAYFSMEIGLNEKMHTYSGGLGILAGDTLKSAADLEIPMVAVTLLNRYGYFKQELTHDGQQIEHPDPWPVEEFLTKEDVKVSVRIEGRSVRVTAWRYDVVGVTGYVVPVYFLDTYLEENSEYDRKLTDYLYGGDQKYRLCQEVVLGIGGVRILRALGYDEIETFHMNEGHSALLTFELIDEELRKTSSSMILESHLKAVREKCVFTTHTPVPAGHDKFPLELVRKVIGPRDELFSLPQVVYDNTLNMTYLALNMSRYINGVAKKHGEVSKLMFAGYDISSITNGVHAQTWVSEPFQELFDKYIPMWRTDNFSLRYALSIPNEEIWNAHMKCKKTLLEYVKTQTGVEMNEEVLTIGFARRATAYKRADLLLYNLERLKEISSKDGKIQVIYAGKAHPKDEGGKQLIKKIFTAIQELKSHVPMVYLPNYDMKVAKMMVSGVDIWLNTPQPPLEASGTSGMKASLNGVPNFSVLDGWWIEGCIEGITGWAIGDFSENASSEQHAKSLYEKLEKTIIPLYYQHRDQFIQMMKYAIAINGSFFNTHRMVQEYVINAYFHKES</sequence>
<dbReference type="Pfam" id="PF00343">
    <property type="entry name" value="Phosphorylase"/>
    <property type="match status" value="2"/>
</dbReference>
<dbReference type="GO" id="GO:0030170">
    <property type="term" value="F:pyridoxal phosphate binding"/>
    <property type="evidence" value="ECO:0007669"/>
    <property type="project" value="InterPro"/>
</dbReference>
<dbReference type="InterPro" id="IPR052182">
    <property type="entry name" value="Glycogen/Maltodextrin_Phosph"/>
</dbReference>
<dbReference type="PATRIC" id="fig|688269.3.peg.452"/>
<dbReference type="PROSITE" id="PS00102">
    <property type="entry name" value="PHOSPHORYLASE"/>
    <property type="match status" value="1"/>
</dbReference>
<dbReference type="GO" id="GO:0005975">
    <property type="term" value="P:carbohydrate metabolic process"/>
    <property type="evidence" value="ECO:0007669"/>
    <property type="project" value="InterPro"/>
</dbReference>
<dbReference type="AlphaFoldDB" id="F7YW48"/>
<evidence type="ECO:0000313" key="10">
    <source>
        <dbReference type="EMBL" id="AEH50537.1"/>
    </source>
</evidence>
<dbReference type="InterPro" id="IPR000811">
    <property type="entry name" value="Glyco_trans_35"/>
</dbReference>
<dbReference type="InterPro" id="IPR035090">
    <property type="entry name" value="Pyridoxal_P_attach_site"/>
</dbReference>